<evidence type="ECO:0000256" key="1">
    <source>
        <dbReference type="SAM" id="Phobius"/>
    </source>
</evidence>
<dbReference type="PANTHER" id="PTHR22941">
    <property type="entry name" value="SERPENTINE RECEPTOR"/>
    <property type="match status" value="1"/>
</dbReference>
<keyword evidence="1" id="KW-0472">Membrane</keyword>
<dbReference type="EMBL" id="BTSX01000004">
    <property type="protein sequence ID" value="GMS92463.1"/>
    <property type="molecule type" value="Genomic_DNA"/>
</dbReference>
<keyword evidence="3" id="KW-1185">Reference proteome</keyword>
<feature type="transmembrane region" description="Helical" evidence="1">
    <location>
        <begin position="88"/>
        <end position="115"/>
    </location>
</feature>
<comment type="caution">
    <text evidence="2">The sequence shown here is derived from an EMBL/GenBank/DDBJ whole genome shotgun (WGS) entry which is preliminary data.</text>
</comment>
<gene>
    <name evidence="2" type="ORF">PENTCL1PPCAC_14638</name>
</gene>
<evidence type="ECO:0000313" key="2">
    <source>
        <dbReference type="EMBL" id="GMS92463.1"/>
    </source>
</evidence>
<dbReference type="AlphaFoldDB" id="A0AAV5TB80"/>
<dbReference type="Pfam" id="PF10318">
    <property type="entry name" value="7TM_GPCR_Srh"/>
    <property type="match status" value="1"/>
</dbReference>
<evidence type="ECO:0000313" key="3">
    <source>
        <dbReference type="Proteomes" id="UP001432027"/>
    </source>
</evidence>
<sequence>SPCFLSLDAQHSYLIALRAIFACSMRLHCTSLIFILKFTPPNQAAWRKYMLFMQGWLIAFDVKVAILAEPVPLFPAPAGFPIGLLCGLGVPVQIMAGIGMMLVSNIATSIILCVLHRHQSIIVGVSRFRLGEV</sequence>
<name>A0AAV5TB80_9BILA</name>
<organism evidence="2 3">
    <name type="scientific">Pristionchus entomophagus</name>
    <dbReference type="NCBI Taxonomy" id="358040"/>
    <lineage>
        <taxon>Eukaryota</taxon>
        <taxon>Metazoa</taxon>
        <taxon>Ecdysozoa</taxon>
        <taxon>Nematoda</taxon>
        <taxon>Chromadorea</taxon>
        <taxon>Rhabditida</taxon>
        <taxon>Rhabditina</taxon>
        <taxon>Diplogasteromorpha</taxon>
        <taxon>Diplogasteroidea</taxon>
        <taxon>Neodiplogasteridae</taxon>
        <taxon>Pristionchus</taxon>
    </lineage>
</organism>
<reference evidence="2" key="1">
    <citation type="submission" date="2023-10" db="EMBL/GenBank/DDBJ databases">
        <title>Genome assembly of Pristionchus species.</title>
        <authorList>
            <person name="Yoshida K."/>
            <person name="Sommer R.J."/>
        </authorList>
    </citation>
    <scope>NUCLEOTIDE SEQUENCE</scope>
    <source>
        <strain evidence="2">RS0144</strain>
    </source>
</reference>
<dbReference type="Proteomes" id="UP001432027">
    <property type="component" value="Unassembled WGS sequence"/>
</dbReference>
<dbReference type="InterPro" id="IPR019422">
    <property type="entry name" value="7TM_GPCR_serpentine_rcpt_Srh"/>
</dbReference>
<dbReference type="InterPro" id="IPR053220">
    <property type="entry name" value="Nematode_rcpt-like_serp_H"/>
</dbReference>
<feature type="transmembrane region" description="Helical" evidence="1">
    <location>
        <begin position="49"/>
        <end position="68"/>
    </location>
</feature>
<keyword evidence="1" id="KW-0812">Transmembrane</keyword>
<protein>
    <recommendedName>
        <fullName evidence="4">G protein-coupled receptor</fullName>
    </recommendedName>
</protein>
<evidence type="ECO:0008006" key="4">
    <source>
        <dbReference type="Google" id="ProtNLM"/>
    </source>
</evidence>
<feature type="non-terminal residue" evidence="2">
    <location>
        <position position="133"/>
    </location>
</feature>
<feature type="transmembrane region" description="Helical" evidence="1">
    <location>
        <begin position="15"/>
        <end position="37"/>
    </location>
</feature>
<dbReference type="PANTHER" id="PTHR22941:SF26">
    <property type="entry name" value="SERPENTINE RECEPTOR, CLASS H"/>
    <property type="match status" value="1"/>
</dbReference>
<keyword evidence="1" id="KW-1133">Transmembrane helix</keyword>
<proteinExistence type="predicted"/>
<feature type="non-terminal residue" evidence="2">
    <location>
        <position position="1"/>
    </location>
</feature>
<accession>A0AAV5TB80</accession>